<reference evidence="7 8" key="1">
    <citation type="submission" date="2024-10" db="EMBL/GenBank/DDBJ databases">
        <title>Updated reference genomes for cyclostephanoid diatoms.</title>
        <authorList>
            <person name="Roberts W.R."/>
            <person name="Alverson A.J."/>
        </authorList>
    </citation>
    <scope>NUCLEOTIDE SEQUENCE [LARGE SCALE GENOMIC DNA]</scope>
    <source>
        <strain evidence="7 8">AJA276-08</strain>
    </source>
</reference>
<proteinExistence type="inferred from homology"/>
<name>A0ABD3N3I4_9STRA</name>
<dbReference type="Proteomes" id="UP001530315">
    <property type="component" value="Unassembled WGS sequence"/>
</dbReference>
<evidence type="ECO:0000313" key="7">
    <source>
        <dbReference type="EMBL" id="KAL3767280.1"/>
    </source>
</evidence>
<feature type="region of interest" description="Disordered" evidence="5">
    <location>
        <begin position="73"/>
        <end position="98"/>
    </location>
</feature>
<dbReference type="InterPro" id="IPR029069">
    <property type="entry name" value="HotDog_dom_sf"/>
</dbReference>
<evidence type="ECO:0000259" key="6">
    <source>
        <dbReference type="PROSITE" id="PS51770"/>
    </source>
</evidence>
<evidence type="ECO:0000256" key="5">
    <source>
        <dbReference type="SAM" id="MobiDB-lite"/>
    </source>
</evidence>
<protein>
    <recommendedName>
        <fullName evidence="6">HotDog ACOT-type domain-containing protein</fullName>
    </recommendedName>
</protein>
<gene>
    <name evidence="7" type="ORF">ACHAW5_002083</name>
</gene>
<feature type="compositionally biased region" description="Basic and acidic residues" evidence="5">
    <location>
        <begin position="77"/>
        <end position="93"/>
    </location>
</feature>
<dbReference type="AlphaFoldDB" id="A0ABD3N3I4"/>
<dbReference type="Gene3D" id="3.10.129.10">
    <property type="entry name" value="Hotdog Thioesterase"/>
    <property type="match status" value="2"/>
</dbReference>
<keyword evidence="4" id="KW-0809">Transit peptide</keyword>
<evidence type="ECO:0000256" key="4">
    <source>
        <dbReference type="ARBA" id="ARBA00022946"/>
    </source>
</evidence>
<accession>A0ABD3N3I4</accession>
<evidence type="ECO:0000313" key="8">
    <source>
        <dbReference type="Proteomes" id="UP001530315"/>
    </source>
</evidence>
<dbReference type="InterPro" id="IPR006683">
    <property type="entry name" value="Thioestr_dom"/>
</dbReference>
<keyword evidence="2" id="KW-0677">Repeat</keyword>
<dbReference type="SUPFAM" id="SSF54637">
    <property type="entry name" value="Thioesterase/thiol ester dehydrase-isomerase"/>
    <property type="match status" value="2"/>
</dbReference>
<organism evidence="7 8">
    <name type="scientific">Stephanodiscus triporus</name>
    <dbReference type="NCBI Taxonomy" id="2934178"/>
    <lineage>
        <taxon>Eukaryota</taxon>
        <taxon>Sar</taxon>
        <taxon>Stramenopiles</taxon>
        <taxon>Ochrophyta</taxon>
        <taxon>Bacillariophyta</taxon>
        <taxon>Coscinodiscophyceae</taxon>
        <taxon>Thalassiosirophycidae</taxon>
        <taxon>Stephanodiscales</taxon>
        <taxon>Stephanodiscaceae</taxon>
        <taxon>Stephanodiscus</taxon>
    </lineage>
</organism>
<comment type="similarity">
    <text evidence="1">Belongs to the acyl coenzyme A hydrolase family.</text>
</comment>
<dbReference type="GO" id="GO:0016787">
    <property type="term" value="F:hydrolase activity"/>
    <property type="evidence" value="ECO:0007669"/>
    <property type="project" value="UniProtKB-KW"/>
</dbReference>
<evidence type="ECO:0000256" key="2">
    <source>
        <dbReference type="ARBA" id="ARBA00022737"/>
    </source>
</evidence>
<evidence type="ECO:0000256" key="1">
    <source>
        <dbReference type="ARBA" id="ARBA00010458"/>
    </source>
</evidence>
<keyword evidence="3" id="KW-0378">Hydrolase</keyword>
<dbReference type="InterPro" id="IPR033120">
    <property type="entry name" value="HOTDOG_ACOT"/>
</dbReference>
<dbReference type="Pfam" id="PF03061">
    <property type="entry name" value="4HBT"/>
    <property type="match status" value="1"/>
</dbReference>
<comment type="caution">
    <text evidence="7">The sequence shown here is derived from an EMBL/GenBank/DDBJ whole genome shotgun (WGS) entry which is preliminary data.</text>
</comment>
<evidence type="ECO:0000256" key="3">
    <source>
        <dbReference type="ARBA" id="ARBA00022801"/>
    </source>
</evidence>
<dbReference type="CDD" id="cd03442">
    <property type="entry name" value="BFIT_BACH"/>
    <property type="match status" value="1"/>
</dbReference>
<dbReference type="PANTHER" id="PTHR12655">
    <property type="entry name" value="ACYL-COA THIOESTERASE"/>
    <property type="match status" value="1"/>
</dbReference>
<keyword evidence="8" id="KW-1185">Reference proteome</keyword>
<sequence>MSSAVHDFRLRGAVVSVGTTSMEVRTDVLRVEQAGDDDDDDDDADDGEMKETLLGSCHTIMVARDAATFERATVPPLRRDDKESAEREKEARLRQARRKTLRDRNLRIKPPMPDEVPLLHRLWREAHGARMSAAPPTLVPMNSSRVRNLQVMQPKNRNQNGYIFGGYLLRLSLEAAWLSAYKHCKRPMVFAGADDVTFGRPVEVGKIIEISSRVAFVDPEGSTIRVFVDVNHISLKSGRLEPTCEFHFVFHPPLGSLKTPQVQPVTYAQTLLWLESRRRWLASKSESHPVDGR</sequence>
<dbReference type="PROSITE" id="PS51770">
    <property type="entry name" value="HOTDOG_ACOT"/>
    <property type="match status" value="1"/>
</dbReference>
<dbReference type="PANTHER" id="PTHR12655:SF0">
    <property type="entry name" value="ACYL-COENZYME A THIOESTERASE 9, MITOCHONDRIAL"/>
    <property type="match status" value="1"/>
</dbReference>
<feature type="domain" description="HotDog ACOT-type" evidence="6">
    <location>
        <begin position="142"/>
        <end position="256"/>
    </location>
</feature>
<dbReference type="EMBL" id="JALLAZ020001710">
    <property type="protein sequence ID" value="KAL3767280.1"/>
    <property type="molecule type" value="Genomic_DNA"/>
</dbReference>